<evidence type="ECO:0000313" key="3">
    <source>
        <dbReference type="Proteomes" id="UP000282125"/>
    </source>
</evidence>
<dbReference type="EMBL" id="RRAZ01000017">
    <property type="protein sequence ID" value="RRH73494.1"/>
    <property type="molecule type" value="Genomic_DNA"/>
</dbReference>
<reference evidence="2 3" key="1">
    <citation type="submission" date="2018-11" db="EMBL/GenBank/DDBJ databases">
        <title>Gemmobacter sp. nov., YIM 102744-1 draft genome.</title>
        <authorList>
            <person name="Li G."/>
            <person name="Jiang Y."/>
        </authorList>
    </citation>
    <scope>NUCLEOTIDE SEQUENCE [LARGE SCALE GENOMIC DNA]</scope>
    <source>
        <strain evidence="2 3">YIM 102744-1</strain>
    </source>
</reference>
<sequence length="229" mass="24241">MGQYRRYLPALICNTGARSLRKRDKAHSRLVSLLKVGLPLTALALLSTVFLLARTLDPEDALPWATVDIEELLRDPRLTAPEYAGVTEQGDELLFTAARAWPGAGTGAHAADPVLRLISPNGTETRAVSQTARIEPTSRALTLETAVNLTTAGGYHMTTEKLDVKLDRSAITAPGEIHAEAPGTTLQAGSMQITRSGANGGEVVVFKGGVRLLYQPQPASSPSAPPSAP</sequence>
<dbReference type="AlphaFoldDB" id="A0A3P3DI34"/>
<dbReference type="Proteomes" id="UP000282125">
    <property type="component" value="Unassembled WGS sequence"/>
</dbReference>
<feature type="transmembrane region" description="Helical" evidence="1">
    <location>
        <begin position="30"/>
        <end position="53"/>
    </location>
</feature>
<evidence type="ECO:0000256" key="1">
    <source>
        <dbReference type="SAM" id="Phobius"/>
    </source>
</evidence>
<evidence type="ECO:0008006" key="4">
    <source>
        <dbReference type="Google" id="ProtNLM"/>
    </source>
</evidence>
<accession>A0A3P3DI34</accession>
<proteinExistence type="predicted"/>
<keyword evidence="1" id="KW-0812">Transmembrane</keyword>
<dbReference type="Gene3D" id="2.60.450.10">
    <property type="entry name" value="Lipopolysaccharide (LPS) transport protein A like domain"/>
    <property type="match status" value="1"/>
</dbReference>
<dbReference type="InterPro" id="IPR010664">
    <property type="entry name" value="LipoPS_assembly_LptC-rel"/>
</dbReference>
<name>A0A3P3DI34_9RHOB</name>
<protein>
    <recommendedName>
        <fullName evidence="4">LPS export ABC transporter periplasmic protein LptC</fullName>
    </recommendedName>
</protein>
<organism evidence="2 3">
    <name type="scientific">Falsigemmobacter faecalis</name>
    <dbReference type="NCBI Taxonomy" id="2488730"/>
    <lineage>
        <taxon>Bacteria</taxon>
        <taxon>Pseudomonadati</taxon>
        <taxon>Pseudomonadota</taxon>
        <taxon>Alphaproteobacteria</taxon>
        <taxon>Rhodobacterales</taxon>
        <taxon>Paracoccaceae</taxon>
        <taxon>Falsigemmobacter</taxon>
    </lineage>
</organism>
<keyword evidence="1" id="KW-0472">Membrane</keyword>
<keyword evidence="3" id="KW-1185">Reference proteome</keyword>
<gene>
    <name evidence="2" type="ORF">EG244_12495</name>
</gene>
<keyword evidence="1" id="KW-1133">Transmembrane helix</keyword>
<evidence type="ECO:0000313" key="2">
    <source>
        <dbReference type="EMBL" id="RRH73494.1"/>
    </source>
</evidence>
<dbReference type="Pfam" id="PF06835">
    <property type="entry name" value="LptC"/>
    <property type="match status" value="1"/>
</dbReference>
<comment type="caution">
    <text evidence="2">The sequence shown here is derived from an EMBL/GenBank/DDBJ whole genome shotgun (WGS) entry which is preliminary data.</text>
</comment>